<dbReference type="InterPro" id="IPR034593">
    <property type="entry name" value="DgoD-like"/>
</dbReference>
<accession>A0A1S3INY9</accession>
<dbReference type="Gene3D" id="3.20.20.120">
    <property type="entry name" value="Enolase-like C-terminal domain"/>
    <property type="match status" value="1"/>
</dbReference>
<protein>
    <submittedName>
        <fullName evidence="3">Uncharacterized protein LOC106165799</fullName>
    </submittedName>
</protein>
<dbReference type="InterPro" id="IPR029065">
    <property type="entry name" value="Enolase_C-like"/>
</dbReference>
<organism evidence="2 3">
    <name type="scientific">Lingula anatina</name>
    <name type="common">Brachiopod</name>
    <name type="synonym">Lingula unguis</name>
    <dbReference type="NCBI Taxonomy" id="7574"/>
    <lineage>
        <taxon>Eukaryota</taxon>
        <taxon>Metazoa</taxon>
        <taxon>Spiralia</taxon>
        <taxon>Lophotrochozoa</taxon>
        <taxon>Brachiopoda</taxon>
        <taxon>Linguliformea</taxon>
        <taxon>Lingulata</taxon>
        <taxon>Lingulida</taxon>
        <taxon>Linguloidea</taxon>
        <taxon>Lingulidae</taxon>
        <taxon>Lingula</taxon>
    </lineage>
</organism>
<dbReference type="InParanoid" id="A0A1S3INY9"/>
<dbReference type="KEGG" id="lak:106165799"/>
<dbReference type="PANTHER" id="PTHR48080">
    <property type="entry name" value="D-GALACTONATE DEHYDRATASE-RELATED"/>
    <property type="match status" value="1"/>
</dbReference>
<dbReference type="RefSeq" id="XP_013399611.1">
    <property type="nucleotide sequence ID" value="XM_013544157.1"/>
</dbReference>
<dbReference type="SFLD" id="SFLDG00180">
    <property type="entry name" value="muconate_cycloisomerase"/>
    <property type="match status" value="1"/>
</dbReference>
<dbReference type="InterPro" id="IPR036849">
    <property type="entry name" value="Enolase-like_C_sf"/>
</dbReference>
<evidence type="ECO:0000313" key="2">
    <source>
        <dbReference type="Proteomes" id="UP000085678"/>
    </source>
</evidence>
<dbReference type="SUPFAM" id="SSF51604">
    <property type="entry name" value="Enolase C-terminal domain-like"/>
    <property type="match status" value="1"/>
</dbReference>
<evidence type="ECO:0000259" key="1">
    <source>
        <dbReference type="SMART" id="SM00922"/>
    </source>
</evidence>
<dbReference type="SMART" id="SM00922">
    <property type="entry name" value="MR_MLE"/>
    <property type="match status" value="1"/>
</dbReference>
<dbReference type="InterPro" id="IPR029017">
    <property type="entry name" value="Enolase-like_N"/>
</dbReference>
<dbReference type="STRING" id="7574.A0A1S3INY9"/>
<feature type="domain" description="Mandelate racemase/muconate lactonizing enzyme C-terminal" evidence="1">
    <location>
        <begin position="54"/>
        <end position="147"/>
    </location>
</feature>
<proteinExistence type="predicted"/>
<dbReference type="OrthoDB" id="17395at2759"/>
<name>A0A1S3INY9_LINAN</name>
<dbReference type="InterPro" id="IPR013342">
    <property type="entry name" value="Mandelate_racemase_C"/>
</dbReference>
<sequence>MDYHLKEHYDVKSPIDMACWDILGKHSKLPLCTLLGGRYGESVKLHYHVGQNTPEKTREIVTRFKNEGFECFQLKVGSNPTQDIQRVREIRKMLDPSNILMVDPNTAWLPHQAIRFANAVQDLDVYLEQPCASYEENLHVRRYTNLPFILDESTVDVVRLMQGGLGQVAQGVVLKMGRLGGVTKTKQARDLCVNLGIAARIEDPWGGEIASAAIAHLAHSTPEKYRIPSIDLNNYNSVKIAEGGPVRVNGTIAANKGPGLGITPCMDVLGDPVLTM</sequence>
<gene>
    <name evidence="3" type="primary">LOC106165799</name>
</gene>
<reference evidence="3" key="1">
    <citation type="submission" date="2025-08" db="UniProtKB">
        <authorList>
            <consortium name="RefSeq"/>
        </authorList>
    </citation>
    <scope>IDENTIFICATION</scope>
    <source>
        <tissue evidence="3">Gonads</tissue>
    </source>
</reference>
<dbReference type="Gene3D" id="3.30.390.10">
    <property type="entry name" value="Enolase-like, N-terminal domain"/>
    <property type="match status" value="1"/>
</dbReference>
<dbReference type="Pfam" id="PF13378">
    <property type="entry name" value="MR_MLE_C"/>
    <property type="match status" value="1"/>
</dbReference>
<dbReference type="SUPFAM" id="SSF54826">
    <property type="entry name" value="Enolase N-terminal domain-like"/>
    <property type="match status" value="1"/>
</dbReference>
<keyword evidence="2" id="KW-1185">Reference proteome</keyword>
<dbReference type="SFLD" id="SFLDS00001">
    <property type="entry name" value="Enolase"/>
    <property type="match status" value="1"/>
</dbReference>
<dbReference type="AlphaFoldDB" id="A0A1S3INY9"/>
<dbReference type="Proteomes" id="UP000085678">
    <property type="component" value="Unplaced"/>
</dbReference>
<dbReference type="GeneID" id="106165799"/>
<evidence type="ECO:0000313" key="3">
    <source>
        <dbReference type="RefSeq" id="XP_013399611.1"/>
    </source>
</evidence>